<name>A0A1L9U1L3_ASPBC</name>
<dbReference type="InterPro" id="IPR029068">
    <property type="entry name" value="Glyas_Bleomycin-R_OHBP_Dase"/>
</dbReference>
<keyword evidence="2" id="KW-1185">Reference proteome</keyword>
<dbReference type="Gene3D" id="3.10.180.10">
    <property type="entry name" value="2,3-Dihydroxybiphenyl 1,2-Dioxygenase, domain 1"/>
    <property type="match status" value="1"/>
</dbReference>
<dbReference type="PANTHER" id="PTHR35006:SF2">
    <property type="entry name" value="GLYOXALASE FAMILY PROTEIN (AFU_ORTHOLOGUE AFUA_5G14830)"/>
    <property type="match status" value="1"/>
</dbReference>
<evidence type="ECO:0000313" key="2">
    <source>
        <dbReference type="Proteomes" id="UP000184499"/>
    </source>
</evidence>
<dbReference type="OrthoDB" id="10249419at2759"/>
<sequence length="132" mass="14652">MSFSNITHISISAPKEQFDSVVGWYKAALAPFKYRELRRIPKAVGLGSEVPDLWVVQDDVPTQQRLHFALMAPDHATVDTFYQAAIAAGGIDNGAPEIHPEYDENSYAAFVLDPLGNNVEAVDNCCHEEEYQ</sequence>
<dbReference type="PANTHER" id="PTHR35006">
    <property type="entry name" value="GLYOXALASE FAMILY PROTEIN (AFU_ORTHOLOGUE AFUA_5G14830)"/>
    <property type="match status" value="1"/>
</dbReference>
<accession>A0A1L9U1L3</accession>
<dbReference type="Proteomes" id="UP000184499">
    <property type="component" value="Unassembled WGS sequence"/>
</dbReference>
<dbReference type="SUPFAM" id="SSF54593">
    <property type="entry name" value="Glyoxalase/Bleomycin resistance protein/Dihydroxybiphenyl dioxygenase"/>
    <property type="match status" value="1"/>
</dbReference>
<evidence type="ECO:0000313" key="1">
    <source>
        <dbReference type="EMBL" id="OJJ65584.1"/>
    </source>
</evidence>
<dbReference type="VEuPathDB" id="FungiDB:ASPBRDRAFT_35821"/>
<gene>
    <name evidence="1" type="ORF">ASPBRDRAFT_35821</name>
</gene>
<protein>
    <recommendedName>
        <fullName evidence="3">VOC domain-containing protein</fullName>
    </recommendedName>
</protein>
<dbReference type="OMA" id="DHISIGV"/>
<dbReference type="CDD" id="cd07262">
    <property type="entry name" value="VOC_like"/>
    <property type="match status" value="1"/>
</dbReference>
<dbReference type="AlphaFoldDB" id="A0A1L9U1L3"/>
<reference evidence="2" key="1">
    <citation type="journal article" date="2017" name="Genome Biol.">
        <title>Comparative genomics reveals high biological diversity and specific adaptations in the industrially and medically important fungal genus Aspergillus.</title>
        <authorList>
            <person name="de Vries R.P."/>
            <person name="Riley R."/>
            <person name="Wiebenga A."/>
            <person name="Aguilar-Osorio G."/>
            <person name="Amillis S."/>
            <person name="Uchima C.A."/>
            <person name="Anderluh G."/>
            <person name="Asadollahi M."/>
            <person name="Askin M."/>
            <person name="Barry K."/>
            <person name="Battaglia E."/>
            <person name="Bayram O."/>
            <person name="Benocci T."/>
            <person name="Braus-Stromeyer S.A."/>
            <person name="Caldana C."/>
            <person name="Canovas D."/>
            <person name="Cerqueira G.C."/>
            <person name="Chen F."/>
            <person name="Chen W."/>
            <person name="Choi C."/>
            <person name="Clum A."/>
            <person name="Dos Santos R.A."/>
            <person name="Damasio A.R."/>
            <person name="Diallinas G."/>
            <person name="Emri T."/>
            <person name="Fekete E."/>
            <person name="Flipphi M."/>
            <person name="Freyberg S."/>
            <person name="Gallo A."/>
            <person name="Gournas C."/>
            <person name="Habgood R."/>
            <person name="Hainaut M."/>
            <person name="Harispe M.L."/>
            <person name="Henrissat B."/>
            <person name="Hilden K.S."/>
            <person name="Hope R."/>
            <person name="Hossain A."/>
            <person name="Karabika E."/>
            <person name="Karaffa L."/>
            <person name="Karanyi Z."/>
            <person name="Krasevec N."/>
            <person name="Kuo A."/>
            <person name="Kusch H."/>
            <person name="LaButti K."/>
            <person name="Lagendijk E.L."/>
            <person name="Lapidus A."/>
            <person name="Levasseur A."/>
            <person name="Lindquist E."/>
            <person name="Lipzen A."/>
            <person name="Logrieco A.F."/>
            <person name="MacCabe A."/>
            <person name="Maekelae M.R."/>
            <person name="Malavazi I."/>
            <person name="Melin P."/>
            <person name="Meyer V."/>
            <person name="Mielnichuk N."/>
            <person name="Miskei M."/>
            <person name="Molnar A.P."/>
            <person name="Mule G."/>
            <person name="Ngan C.Y."/>
            <person name="Orejas M."/>
            <person name="Orosz E."/>
            <person name="Ouedraogo J.P."/>
            <person name="Overkamp K.M."/>
            <person name="Park H.-S."/>
            <person name="Perrone G."/>
            <person name="Piumi F."/>
            <person name="Punt P.J."/>
            <person name="Ram A.F."/>
            <person name="Ramon A."/>
            <person name="Rauscher S."/>
            <person name="Record E."/>
            <person name="Riano-Pachon D.M."/>
            <person name="Robert V."/>
            <person name="Roehrig J."/>
            <person name="Ruller R."/>
            <person name="Salamov A."/>
            <person name="Salih N.S."/>
            <person name="Samson R.A."/>
            <person name="Sandor E."/>
            <person name="Sanguinetti M."/>
            <person name="Schuetze T."/>
            <person name="Sepcic K."/>
            <person name="Shelest E."/>
            <person name="Sherlock G."/>
            <person name="Sophianopoulou V."/>
            <person name="Squina F.M."/>
            <person name="Sun H."/>
            <person name="Susca A."/>
            <person name="Todd R.B."/>
            <person name="Tsang A."/>
            <person name="Unkles S.E."/>
            <person name="van de Wiele N."/>
            <person name="van Rossen-Uffink D."/>
            <person name="Oliveira J.V."/>
            <person name="Vesth T.C."/>
            <person name="Visser J."/>
            <person name="Yu J.-H."/>
            <person name="Zhou M."/>
            <person name="Andersen M.R."/>
            <person name="Archer D.B."/>
            <person name="Baker S.E."/>
            <person name="Benoit I."/>
            <person name="Brakhage A.A."/>
            <person name="Braus G.H."/>
            <person name="Fischer R."/>
            <person name="Frisvad J.C."/>
            <person name="Goldman G.H."/>
            <person name="Houbraken J."/>
            <person name="Oakley B."/>
            <person name="Pocsi I."/>
            <person name="Scazzocchio C."/>
            <person name="Seiboth B."/>
            <person name="vanKuyk P.A."/>
            <person name="Wortman J."/>
            <person name="Dyer P.S."/>
            <person name="Grigoriev I.V."/>
        </authorList>
    </citation>
    <scope>NUCLEOTIDE SEQUENCE [LARGE SCALE GENOMIC DNA]</scope>
    <source>
        <strain evidence="2">CBS 101740 / IMI 381727 / IBT 21946</strain>
    </source>
</reference>
<proteinExistence type="predicted"/>
<dbReference type="RefSeq" id="XP_067472835.1">
    <property type="nucleotide sequence ID" value="XM_067623388.1"/>
</dbReference>
<organism evidence="1 2">
    <name type="scientific">Aspergillus brasiliensis (strain CBS 101740 / IMI 381727 / IBT 21946)</name>
    <dbReference type="NCBI Taxonomy" id="767769"/>
    <lineage>
        <taxon>Eukaryota</taxon>
        <taxon>Fungi</taxon>
        <taxon>Dikarya</taxon>
        <taxon>Ascomycota</taxon>
        <taxon>Pezizomycotina</taxon>
        <taxon>Eurotiomycetes</taxon>
        <taxon>Eurotiomycetidae</taxon>
        <taxon>Eurotiales</taxon>
        <taxon>Aspergillaceae</taxon>
        <taxon>Aspergillus</taxon>
        <taxon>Aspergillus subgen. Circumdati</taxon>
    </lineage>
</organism>
<dbReference type="STRING" id="767769.A0A1L9U1L3"/>
<evidence type="ECO:0008006" key="3">
    <source>
        <dbReference type="Google" id="ProtNLM"/>
    </source>
</evidence>
<dbReference type="EMBL" id="KV878719">
    <property type="protein sequence ID" value="OJJ65584.1"/>
    <property type="molecule type" value="Genomic_DNA"/>
</dbReference>
<dbReference type="GeneID" id="93575876"/>